<evidence type="ECO:0000256" key="2">
    <source>
        <dbReference type="ARBA" id="ARBA00022679"/>
    </source>
</evidence>
<gene>
    <name evidence="5" type="ORF">D7S86_13920</name>
</gene>
<evidence type="ECO:0000256" key="1">
    <source>
        <dbReference type="ARBA" id="ARBA00006284"/>
    </source>
</evidence>
<dbReference type="SUPFAM" id="SSF110738">
    <property type="entry name" value="Glycerate kinase I"/>
    <property type="match status" value="1"/>
</dbReference>
<dbReference type="RefSeq" id="WP_121087394.1">
    <property type="nucleotide sequence ID" value="NZ_RBZU01000005.1"/>
</dbReference>
<proteinExistence type="inferred from homology"/>
<evidence type="ECO:0000313" key="6">
    <source>
        <dbReference type="Proteomes" id="UP000270342"/>
    </source>
</evidence>
<evidence type="ECO:0000313" key="5">
    <source>
        <dbReference type="EMBL" id="RKP54734.1"/>
    </source>
</evidence>
<dbReference type="Proteomes" id="UP000270342">
    <property type="component" value="Unassembled WGS sequence"/>
</dbReference>
<accession>A0A494XY99</accession>
<dbReference type="PIRSF" id="PIRSF006078">
    <property type="entry name" value="GlxK"/>
    <property type="match status" value="1"/>
</dbReference>
<keyword evidence="2 4" id="KW-0808">Transferase</keyword>
<name>A0A494XY99_9BURK</name>
<dbReference type="GO" id="GO:0031388">
    <property type="term" value="P:organic acid phosphorylation"/>
    <property type="evidence" value="ECO:0007669"/>
    <property type="project" value="UniProtKB-UniRule"/>
</dbReference>
<keyword evidence="3 4" id="KW-0418">Kinase</keyword>
<dbReference type="EMBL" id="RBZU01000005">
    <property type="protein sequence ID" value="RKP54734.1"/>
    <property type="molecule type" value="Genomic_DNA"/>
</dbReference>
<dbReference type="PANTHER" id="PTHR21599:SF0">
    <property type="entry name" value="GLYCERATE KINASE"/>
    <property type="match status" value="1"/>
</dbReference>
<dbReference type="PANTHER" id="PTHR21599">
    <property type="entry name" value="GLYCERATE KINASE"/>
    <property type="match status" value="1"/>
</dbReference>
<evidence type="ECO:0000256" key="3">
    <source>
        <dbReference type="ARBA" id="ARBA00022777"/>
    </source>
</evidence>
<dbReference type="OrthoDB" id="9774290at2"/>
<sequence length="389" mass="39731">MPNTAAPVVVIAPDSFKGSLSAEQVAHAIATGVRRVWHAADIRMRPLADGGEGTLDALLTRGGRRVRVHVRNAAGEPFEAASGVLDDRTSIVESAEIVGLTDAAGMRVPIERRSTLGLGDAIRAHLDQGARRILIALGGSSTNDGGAGLLSALGMRLLDEDGVPLPPTPDSLDRLAGIDASGIDARLRQCELVAMTDVDNPLCGPHGATAMFGPQKGAKPAQIATLDRTLSHFADLVEAALGKRVRDLPGAGAAGGLGFALHALGATFEPGAEIVAAEVGLDAALEGADWLITGEGRSDEQTLRGKTPFVACSHARKAGIPATLLSGGIVPDALPALGAHFSGCFSPIPGPMTLDAAIAGAETLLADGAEQLARLFDAARGVARLETRA</sequence>
<dbReference type="Gene3D" id="3.90.1510.10">
    <property type="entry name" value="Glycerate kinase, domain 2"/>
    <property type="match status" value="1"/>
</dbReference>
<dbReference type="InterPro" id="IPR036129">
    <property type="entry name" value="Glycerate_kinase_sf"/>
</dbReference>
<dbReference type="Gene3D" id="3.40.50.10350">
    <property type="entry name" value="Glycerate kinase, domain 1"/>
    <property type="match status" value="1"/>
</dbReference>
<dbReference type="InterPro" id="IPR004381">
    <property type="entry name" value="Glycerate_kinase"/>
</dbReference>
<evidence type="ECO:0000256" key="4">
    <source>
        <dbReference type="PIRNR" id="PIRNR006078"/>
    </source>
</evidence>
<keyword evidence="6" id="KW-1185">Reference proteome</keyword>
<comment type="caution">
    <text evidence="5">The sequence shown here is derived from an EMBL/GenBank/DDBJ whole genome shotgun (WGS) entry which is preliminary data.</text>
</comment>
<reference evidence="5 6" key="1">
    <citation type="submission" date="2018-10" db="EMBL/GenBank/DDBJ databases">
        <title>Robbsia sp. DHC34, isolated from soil.</title>
        <authorList>
            <person name="Gao Z.-H."/>
            <person name="Qiu L.-H."/>
        </authorList>
    </citation>
    <scope>NUCLEOTIDE SEQUENCE [LARGE SCALE GENOMIC DNA]</scope>
    <source>
        <strain evidence="5 6">DHC34</strain>
    </source>
</reference>
<dbReference type="NCBIfam" id="TIGR00045">
    <property type="entry name" value="glycerate kinase"/>
    <property type="match status" value="1"/>
</dbReference>
<dbReference type="InterPro" id="IPR018193">
    <property type="entry name" value="Glyc_kinase_flavodox-like_fold"/>
</dbReference>
<organism evidence="5 6">
    <name type="scientific">Pararobbsia silviterrae</name>
    <dbReference type="NCBI Taxonomy" id="1792498"/>
    <lineage>
        <taxon>Bacteria</taxon>
        <taxon>Pseudomonadati</taxon>
        <taxon>Pseudomonadota</taxon>
        <taxon>Betaproteobacteria</taxon>
        <taxon>Burkholderiales</taxon>
        <taxon>Burkholderiaceae</taxon>
        <taxon>Pararobbsia</taxon>
    </lineage>
</organism>
<protein>
    <submittedName>
        <fullName evidence="5">Glycerate kinase</fullName>
    </submittedName>
</protein>
<dbReference type="AlphaFoldDB" id="A0A494XY99"/>
<dbReference type="GO" id="GO:0008887">
    <property type="term" value="F:glycerate kinase activity"/>
    <property type="evidence" value="ECO:0007669"/>
    <property type="project" value="UniProtKB-UniRule"/>
</dbReference>
<comment type="similarity">
    <text evidence="1 4">Belongs to the glycerate kinase type-1 family.</text>
</comment>
<dbReference type="Pfam" id="PF02595">
    <property type="entry name" value="Gly_kinase"/>
    <property type="match status" value="1"/>
</dbReference>
<dbReference type="InterPro" id="IPR018197">
    <property type="entry name" value="Glycerate_kinase_RE-like"/>
</dbReference>